<dbReference type="Pfam" id="PF07686">
    <property type="entry name" value="V-set"/>
    <property type="match status" value="1"/>
</dbReference>
<dbReference type="InterPro" id="IPR013783">
    <property type="entry name" value="Ig-like_fold"/>
</dbReference>
<dbReference type="EMBL" id="JAINUG010000449">
    <property type="protein sequence ID" value="KAJ8371474.1"/>
    <property type="molecule type" value="Genomic_DNA"/>
</dbReference>
<name>A0AAD7R7Q8_9TELE</name>
<keyword evidence="4" id="KW-1185">Reference proteome</keyword>
<dbReference type="GO" id="GO:0045124">
    <property type="term" value="P:regulation of bone resorption"/>
    <property type="evidence" value="ECO:0007669"/>
    <property type="project" value="TreeGrafter"/>
</dbReference>
<dbReference type="SUPFAM" id="SSF48726">
    <property type="entry name" value="Immunoglobulin"/>
    <property type="match status" value="2"/>
</dbReference>
<feature type="domain" description="Ig-like" evidence="2">
    <location>
        <begin position="150"/>
        <end position="226"/>
    </location>
</feature>
<reference evidence="3" key="1">
    <citation type="journal article" date="2023" name="Science">
        <title>Genome structures resolve the early diversification of teleost fishes.</title>
        <authorList>
            <person name="Parey E."/>
            <person name="Louis A."/>
            <person name="Montfort J."/>
            <person name="Bouchez O."/>
            <person name="Roques C."/>
            <person name="Iampietro C."/>
            <person name="Lluch J."/>
            <person name="Castinel A."/>
            <person name="Donnadieu C."/>
            <person name="Desvignes T."/>
            <person name="Floi Bucao C."/>
            <person name="Jouanno E."/>
            <person name="Wen M."/>
            <person name="Mejri S."/>
            <person name="Dirks R."/>
            <person name="Jansen H."/>
            <person name="Henkel C."/>
            <person name="Chen W.J."/>
            <person name="Zahm M."/>
            <person name="Cabau C."/>
            <person name="Klopp C."/>
            <person name="Thompson A.W."/>
            <person name="Robinson-Rechavi M."/>
            <person name="Braasch I."/>
            <person name="Lecointre G."/>
            <person name="Bobe J."/>
            <person name="Postlethwait J.H."/>
            <person name="Berthelot C."/>
            <person name="Roest Crollius H."/>
            <person name="Guiguen Y."/>
        </authorList>
    </citation>
    <scope>NUCLEOTIDE SEQUENCE</scope>
    <source>
        <strain evidence="3">NC1722</strain>
    </source>
</reference>
<evidence type="ECO:0000259" key="2">
    <source>
        <dbReference type="PROSITE" id="PS50835"/>
    </source>
</evidence>
<dbReference type="GO" id="GO:0005886">
    <property type="term" value="C:plasma membrane"/>
    <property type="evidence" value="ECO:0007669"/>
    <property type="project" value="TreeGrafter"/>
</dbReference>
<organism evidence="3 4">
    <name type="scientific">Aldrovandia affinis</name>
    <dbReference type="NCBI Taxonomy" id="143900"/>
    <lineage>
        <taxon>Eukaryota</taxon>
        <taxon>Metazoa</taxon>
        <taxon>Chordata</taxon>
        <taxon>Craniata</taxon>
        <taxon>Vertebrata</taxon>
        <taxon>Euteleostomi</taxon>
        <taxon>Actinopterygii</taxon>
        <taxon>Neopterygii</taxon>
        <taxon>Teleostei</taxon>
        <taxon>Notacanthiformes</taxon>
        <taxon>Halosauridae</taxon>
        <taxon>Aldrovandia</taxon>
    </lineage>
</organism>
<feature type="domain" description="Ig-like" evidence="2">
    <location>
        <begin position="34"/>
        <end position="127"/>
    </location>
</feature>
<dbReference type="PANTHER" id="PTHR46942:SF1">
    <property type="entry name" value="SIALIC ACID-BINDING IG-LIKE LECTIN 15"/>
    <property type="match status" value="1"/>
</dbReference>
<dbReference type="Proteomes" id="UP001221898">
    <property type="component" value="Unassembled WGS sequence"/>
</dbReference>
<dbReference type="AlphaFoldDB" id="A0AAD7R7Q8"/>
<sequence>MSRCTMDSHSLHTCLLLLLLASAAAHDDGWSMKVPPEVRVTEGQPVVLPCSFTHPHHTHHSSMMVLWKRGQAILFQCASHNDSQRCQTQPLQDDRYQLQGNPREHDLSLRINSAALQDSGHYYCRVELPGHPHANFENKMGTHLRVEAGPRILGLSVEGSVETGYRALCRAHGSPLPHIQWSGPEELLRDVPDQHHTSSLLQDITPGQQYTCRASNPLGKDQATLHLLSPTLTQSSSGPTAVLLLLSFSLGTKVILFMGWGAWVISDGVGCLGDQ</sequence>
<dbReference type="InterPro" id="IPR036179">
    <property type="entry name" value="Ig-like_dom_sf"/>
</dbReference>
<proteinExistence type="predicted"/>
<dbReference type="GO" id="GO:2001204">
    <property type="term" value="P:regulation of osteoclast development"/>
    <property type="evidence" value="ECO:0007669"/>
    <property type="project" value="TreeGrafter"/>
</dbReference>
<feature type="signal peptide" evidence="1">
    <location>
        <begin position="1"/>
        <end position="25"/>
    </location>
</feature>
<dbReference type="InterPro" id="IPR013106">
    <property type="entry name" value="Ig_V-set"/>
</dbReference>
<evidence type="ECO:0000313" key="4">
    <source>
        <dbReference type="Proteomes" id="UP001221898"/>
    </source>
</evidence>
<dbReference type="InterPro" id="IPR003599">
    <property type="entry name" value="Ig_sub"/>
</dbReference>
<evidence type="ECO:0000256" key="1">
    <source>
        <dbReference type="SAM" id="SignalP"/>
    </source>
</evidence>
<evidence type="ECO:0000313" key="3">
    <source>
        <dbReference type="EMBL" id="KAJ8371474.1"/>
    </source>
</evidence>
<accession>A0AAD7R7Q8</accession>
<dbReference type="PANTHER" id="PTHR46942">
    <property type="entry name" value="SIALIC ACID-BINDING IG-LIKE LECTIN 15"/>
    <property type="match status" value="1"/>
</dbReference>
<comment type="caution">
    <text evidence="3">The sequence shown here is derived from an EMBL/GenBank/DDBJ whole genome shotgun (WGS) entry which is preliminary data.</text>
</comment>
<dbReference type="InterPro" id="IPR007110">
    <property type="entry name" value="Ig-like_dom"/>
</dbReference>
<dbReference type="SMART" id="SM00409">
    <property type="entry name" value="IG"/>
    <property type="match status" value="2"/>
</dbReference>
<dbReference type="PROSITE" id="PS50835">
    <property type="entry name" value="IG_LIKE"/>
    <property type="match status" value="2"/>
</dbReference>
<dbReference type="InterPro" id="IPR042836">
    <property type="entry name" value="SIG15"/>
</dbReference>
<protein>
    <recommendedName>
        <fullName evidence="2">Ig-like domain-containing protein</fullName>
    </recommendedName>
</protein>
<gene>
    <name evidence="3" type="ORF">AAFF_G00307920</name>
</gene>
<dbReference type="GO" id="GO:0032956">
    <property type="term" value="P:regulation of actin cytoskeleton organization"/>
    <property type="evidence" value="ECO:0007669"/>
    <property type="project" value="TreeGrafter"/>
</dbReference>
<feature type="chain" id="PRO_5042000977" description="Ig-like domain-containing protein" evidence="1">
    <location>
        <begin position="26"/>
        <end position="275"/>
    </location>
</feature>
<dbReference type="Gene3D" id="2.60.40.10">
    <property type="entry name" value="Immunoglobulins"/>
    <property type="match status" value="2"/>
</dbReference>
<keyword evidence="1" id="KW-0732">Signal</keyword>